<dbReference type="InterPro" id="IPR032867">
    <property type="entry name" value="DYW_dom"/>
</dbReference>
<keyword evidence="6" id="KW-1185">Reference proteome</keyword>
<sequence>MEVSIAPSSSLPRTQIFSFQNPKQTKPTYNSTRNYISRLQFLHKVQSLKSSEPAGPLLDDIPTSDTFAWNHLIQTHLTNGDSKLAFLTYHQMLLRGVRPDKYTFPRILTASRLLGSLFYGLQVHAQVLKLGLFSDKYVISALIRMYGYLDSADTAKLVFDKCEYPLKSNSVSLTLLAEMYMVEGKPGLGLKVFDQMVENGVEIDKVAFSTAIRACGLLHSLQEGRRVHEIAAKCGLEFDILVSNSLLRMYLDCGSVEDARAVFNRMVSRDTISWTTMLRGYVKEGGFNEGLKLFRNMVMLEGIKPDSLALSSILPACARMAAHKNGKEIHAYLLRNGTELNIAVHNALIDMYVKSGFIESACKIFSRLEKKDVVSWTIMILGYSLHGQGELGVCLFREIERSMIAEIDQTAYAAALHACTTSRMVEEGKYYFNCIQKPEVAHCALLVLLLARAGLFDDAWKFIEERNIERSAEVQRAVLAGCRTHNNSNMGKRIIERLCDLESLNADNYVLLSNWYAERGKWDMVDKLKETIQDMGLRPKKAYSWIELHNKVHAFGTGDVSHPRSVGIYWELQHLMKEMEDKRCFPSSDFSFHDIDEERECTPIGHSELLAISFGLLSTQPGTTIRVTKNLGVCLRCHDIAKFISKMVEREIIIKDSHCFHHFKDGICSCLE</sequence>
<dbReference type="EMBL" id="JBAMMX010000020">
    <property type="protein sequence ID" value="KAK6920658.1"/>
    <property type="molecule type" value="Genomic_DNA"/>
</dbReference>
<dbReference type="InterPro" id="IPR046960">
    <property type="entry name" value="PPR_At4g14850-like_plant"/>
</dbReference>
<dbReference type="GO" id="GO:0003723">
    <property type="term" value="F:RNA binding"/>
    <property type="evidence" value="ECO:0007669"/>
    <property type="project" value="InterPro"/>
</dbReference>
<evidence type="ECO:0000259" key="4">
    <source>
        <dbReference type="Pfam" id="PF14432"/>
    </source>
</evidence>
<proteinExistence type="inferred from homology"/>
<feature type="repeat" description="PPR" evidence="3">
    <location>
        <begin position="239"/>
        <end position="269"/>
    </location>
</feature>
<reference evidence="5 6" key="1">
    <citation type="submission" date="2023-12" db="EMBL/GenBank/DDBJ databases">
        <title>A high-quality genome assembly for Dillenia turbinata (Dilleniales).</title>
        <authorList>
            <person name="Chanderbali A."/>
        </authorList>
    </citation>
    <scope>NUCLEOTIDE SEQUENCE [LARGE SCALE GENOMIC DNA]</scope>
    <source>
        <strain evidence="5">LSX21</strain>
        <tissue evidence="5">Leaf</tissue>
    </source>
</reference>
<feature type="repeat" description="PPR" evidence="3">
    <location>
        <begin position="169"/>
        <end position="203"/>
    </location>
</feature>
<evidence type="ECO:0000256" key="1">
    <source>
        <dbReference type="ARBA" id="ARBA00006643"/>
    </source>
</evidence>
<dbReference type="Gene3D" id="1.25.40.10">
    <property type="entry name" value="Tetratricopeptide repeat domain"/>
    <property type="match status" value="4"/>
</dbReference>
<name>A0AAN8Z4T4_9MAGN</name>
<dbReference type="Proteomes" id="UP001370490">
    <property type="component" value="Unassembled WGS sequence"/>
</dbReference>
<dbReference type="InterPro" id="IPR046848">
    <property type="entry name" value="E_motif"/>
</dbReference>
<dbReference type="FunFam" id="1.25.40.10:FF:000344">
    <property type="entry name" value="Pentatricopeptide repeat-containing protein"/>
    <property type="match status" value="1"/>
</dbReference>
<dbReference type="Pfam" id="PF14432">
    <property type="entry name" value="DYW_deaminase"/>
    <property type="match status" value="1"/>
</dbReference>
<evidence type="ECO:0000313" key="5">
    <source>
        <dbReference type="EMBL" id="KAK6920658.1"/>
    </source>
</evidence>
<keyword evidence="2" id="KW-0677">Repeat</keyword>
<dbReference type="Pfam" id="PF20431">
    <property type="entry name" value="E_motif"/>
    <property type="match status" value="1"/>
</dbReference>
<dbReference type="NCBIfam" id="TIGR00756">
    <property type="entry name" value="PPR"/>
    <property type="match status" value="3"/>
</dbReference>
<dbReference type="Pfam" id="PF13041">
    <property type="entry name" value="PPR_2"/>
    <property type="match status" value="2"/>
</dbReference>
<dbReference type="Pfam" id="PF01535">
    <property type="entry name" value="PPR"/>
    <property type="match status" value="4"/>
</dbReference>
<comment type="similarity">
    <text evidence="1">Belongs to the PPR family. PCMP-H subfamily.</text>
</comment>
<dbReference type="AlphaFoldDB" id="A0AAN8Z4T4"/>
<dbReference type="GO" id="GO:0008270">
    <property type="term" value="F:zinc ion binding"/>
    <property type="evidence" value="ECO:0007669"/>
    <property type="project" value="InterPro"/>
</dbReference>
<feature type="domain" description="DYW" evidence="4">
    <location>
        <begin position="586"/>
        <end position="670"/>
    </location>
</feature>
<gene>
    <name evidence="5" type="ORF">RJ641_014336</name>
</gene>
<organism evidence="5 6">
    <name type="scientific">Dillenia turbinata</name>
    <dbReference type="NCBI Taxonomy" id="194707"/>
    <lineage>
        <taxon>Eukaryota</taxon>
        <taxon>Viridiplantae</taxon>
        <taxon>Streptophyta</taxon>
        <taxon>Embryophyta</taxon>
        <taxon>Tracheophyta</taxon>
        <taxon>Spermatophyta</taxon>
        <taxon>Magnoliopsida</taxon>
        <taxon>eudicotyledons</taxon>
        <taxon>Gunneridae</taxon>
        <taxon>Pentapetalae</taxon>
        <taxon>Dilleniales</taxon>
        <taxon>Dilleniaceae</taxon>
        <taxon>Dillenia</taxon>
    </lineage>
</organism>
<evidence type="ECO:0000313" key="6">
    <source>
        <dbReference type="Proteomes" id="UP001370490"/>
    </source>
</evidence>
<feature type="repeat" description="PPR" evidence="3">
    <location>
        <begin position="65"/>
        <end position="99"/>
    </location>
</feature>
<protein>
    <submittedName>
        <fullName evidence="5">Pentatricopeptide repeat</fullName>
    </submittedName>
</protein>
<evidence type="ECO:0000256" key="3">
    <source>
        <dbReference type="PROSITE-ProRule" id="PRU00708"/>
    </source>
</evidence>
<accession>A0AAN8Z4T4</accession>
<dbReference type="PANTHER" id="PTHR47926:SF347">
    <property type="entry name" value="PENTATRICOPEPTIDE REPEAT-CONTAINING PROTEIN"/>
    <property type="match status" value="1"/>
</dbReference>
<dbReference type="InterPro" id="IPR011990">
    <property type="entry name" value="TPR-like_helical_dom_sf"/>
</dbReference>
<comment type="caution">
    <text evidence="5">The sequence shown here is derived from an EMBL/GenBank/DDBJ whole genome shotgun (WGS) entry which is preliminary data.</text>
</comment>
<dbReference type="FunFam" id="1.25.40.10:FF:000158">
    <property type="entry name" value="pentatricopeptide repeat-containing protein At2g33680"/>
    <property type="match status" value="1"/>
</dbReference>
<dbReference type="PROSITE" id="PS51375">
    <property type="entry name" value="PPR"/>
    <property type="match status" value="5"/>
</dbReference>
<evidence type="ECO:0000256" key="2">
    <source>
        <dbReference type="ARBA" id="ARBA00022737"/>
    </source>
</evidence>
<dbReference type="GO" id="GO:0099402">
    <property type="term" value="P:plant organ development"/>
    <property type="evidence" value="ECO:0007669"/>
    <property type="project" value="UniProtKB-ARBA"/>
</dbReference>
<dbReference type="GO" id="GO:0009451">
    <property type="term" value="P:RNA modification"/>
    <property type="evidence" value="ECO:0007669"/>
    <property type="project" value="InterPro"/>
</dbReference>
<dbReference type="PANTHER" id="PTHR47926">
    <property type="entry name" value="PENTATRICOPEPTIDE REPEAT-CONTAINING PROTEIN"/>
    <property type="match status" value="1"/>
</dbReference>
<dbReference type="InterPro" id="IPR002885">
    <property type="entry name" value="PPR_rpt"/>
</dbReference>
<feature type="repeat" description="PPR" evidence="3">
    <location>
        <begin position="270"/>
        <end position="305"/>
    </location>
</feature>
<feature type="repeat" description="PPR" evidence="3">
    <location>
        <begin position="341"/>
        <end position="375"/>
    </location>
</feature>